<name>A0ABZ2K776_9BACT</name>
<evidence type="ECO:0000256" key="6">
    <source>
        <dbReference type="ARBA" id="ARBA00044969"/>
    </source>
</evidence>
<dbReference type="InterPro" id="IPR014013">
    <property type="entry name" value="Helic_SF1/SF2_ATP-bd_DinG/Rad3"/>
</dbReference>
<organism evidence="10 11">
    <name type="scientific">Pendulispora brunnea</name>
    <dbReference type="NCBI Taxonomy" id="2905690"/>
    <lineage>
        <taxon>Bacteria</taxon>
        <taxon>Pseudomonadati</taxon>
        <taxon>Myxococcota</taxon>
        <taxon>Myxococcia</taxon>
        <taxon>Myxococcales</taxon>
        <taxon>Sorangiineae</taxon>
        <taxon>Pendulisporaceae</taxon>
        <taxon>Pendulispora</taxon>
    </lineage>
</organism>
<evidence type="ECO:0000256" key="5">
    <source>
        <dbReference type="ARBA" id="ARBA00038058"/>
    </source>
</evidence>
<keyword evidence="11" id="KW-1185">Reference proteome</keyword>
<gene>
    <name evidence="10" type="ORF">LZC95_50020</name>
</gene>
<evidence type="ECO:0000259" key="8">
    <source>
        <dbReference type="PROSITE" id="PS51192"/>
    </source>
</evidence>
<feature type="domain" description="Helicase ATP-binding" evidence="8">
    <location>
        <begin position="37"/>
        <end position="263"/>
    </location>
</feature>
<evidence type="ECO:0000313" key="10">
    <source>
        <dbReference type="EMBL" id="WXA94543.1"/>
    </source>
</evidence>
<evidence type="ECO:0000313" key="11">
    <source>
        <dbReference type="Proteomes" id="UP001379533"/>
    </source>
</evidence>
<keyword evidence="10" id="KW-0347">Helicase</keyword>
<evidence type="ECO:0000256" key="3">
    <source>
        <dbReference type="ARBA" id="ARBA00022801"/>
    </source>
</evidence>
<feature type="domain" description="Helicase ATP-binding" evidence="9">
    <location>
        <begin position="15"/>
        <end position="288"/>
    </location>
</feature>
<dbReference type="PANTHER" id="PTHR11472">
    <property type="entry name" value="DNA REPAIR DEAD HELICASE RAD3/XP-D SUBFAMILY MEMBER"/>
    <property type="match status" value="1"/>
</dbReference>
<dbReference type="InterPro" id="IPR006555">
    <property type="entry name" value="ATP-dep_Helicase_C"/>
</dbReference>
<dbReference type="Gene3D" id="3.40.50.300">
    <property type="entry name" value="P-loop containing nucleotide triphosphate hydrolases"/>
    <property type="match status" value="2"/>
</dbReference>
<dbReference type="InterPro" id="IPR014001">
    <property type="entry name" value="Helicase_ATP-bd"/>
</dbReference>
<dbReference type="InterPro" id="IPR027417">
    <property type="entry name" value="P-loop_NTPase"/>
</dbReference>
<accession>A0ABZ2K776</accession>
<sequence length="649" mass="71471">MSNDYLSDVFGPGGLLQSRSANYEAREGQIALSRLVDQAMREGRHAAAEAPCGTGKSRAYCVPAIHHAHHRGKRVVVATANVALQEQLVTQDLPRLAEVLPWKFSFSLLKGRNNYACHARVADSDVRGELRGMYDLQDQIDTVRAWFRTTKTGDVSELPIVPAHNVWSKFAITADECKGETCAYRGECFSERAKRVANASDIVVTNYHLLFAHLALRRDTGQDLLLPAFDFLVLDEAHAAADIARSFFGYSVSEASLGRIASSVAELGFKRLAGELRLEARGLFERFATHPDVPRGGRLRHPGLIADDALQECIGRVVAAAAHVDREDNLAANTRATARRVARLAELAGDRIREGLQQVDAEKVYWIDVDSKARAVLEARPVRVDRLLHRQLFDPCESVSLVSATLATRGSFDFLQREVGLPDGALELVAPSPFDSSRALLVIPDDAPDPRTPDFPDAASAIFDQAIALCEGRTLGLFTSYRVLNHVHQHLRDCAYRVLRQGDLPRGELLRIFREDTSSVLLGAESFWAGVDVPGPALTAVVIDKLPFPPPDNPVIAALCEGDPNAFENHLLPRVETALKQGMGRLLRTKDDYGVIVVCDRRLRETRYGKALLAHLPPLPLTRSIADIPIHLFDIEHSLGKKEAYARAS</sequence>
<dbReference type="SMART" id="SM00491">
    <property type="entry name" value="HELICc2"/>
    <property type="match status" value="1"/>
</dbReference>
<dbReference type="Pfam" id="PF13307">
    <property type="entry name" value="Helicase_C_2"/>
    <property type="match status" value="1"/>
</dbReference>
<reference evidence="10 11" key="1">
    <citation type="submission" date="2021-12" db="EMBL/GenBank/DDBJ databases">
        <title>Discovery of the Pendulisporaceae a myxobacterial family with distinct sporulation behavior and unique specialized metabolism.</title>
        <authorList>
            <person name="Garcia R."/>
            <person name="Popoff A."/>
            <person name="Bader C.D."/>
            <person name="Loehr J."/>
            <person name="Walesch S."/>
            <person name="Walt C."/>
            <person name="Boldt J."/>
            <person name="Bunk B."/>
            <person name="Haeckl F.J.F.P.J."/>
            <person name="Gunesch A.P."/>
            <person name="Birkelbach J."/>
            <person name="Nuebel U."/>
            <person name="Pietschmann T."/>
            <person name="Bach T."/>
            <person name="Mueller R."/>
        </authorList>
    </citation>
    <scope>NUCLEOTIDE SEQUENCE [LARGE SCALE GENOMIC DNA]</scope>
    <source>
        <strain evidence="10 11">MSr12523</strain>
    </source>
</reference>
<dbReference type="PANTHER" id="PTHR11472:SF34">
    <property type="entry name" value="REGULATOR OF TELOMERE ELONGATION HELICASE 1"/>
    <property type="match status" value="1"/>
</dbReference>
<dbReference type="Proteomes" id="UP001379533">
    <property type="component" value="Chromosome"/>
</dbReference>
<dbReference type="InterPro" id="IPR011545">
    <property type="entry name" value="DEAD/DEAH_box_helicase_dom"/>
</dbReference>
<comment type="catalytic activity">
    <reaction evidence="7">
        <text>ATP + H2O = ADP + phosphate + H(+)</text>
        <dbReference type="Rhea" id="RHEA:13065"/>
        <dbReference type="ChEBI" id="CHEBI:15377"/>
        <dbReference type="ChEBI" id="CHEBI:15378"/>
        <dbReference type="ChEBI" id="CHEBI:30616"/>
        <dbReference type="ChEBI" id="CHEBI:43474"/>
        <dbReference type="ChEBI" id="CHEBI:456216"/>
        <dbReference type="EC" id="5.6.2.3"/>
    </reaction>
</comment>
<dbReference type="Pfam" id="PF00270">
    <property type="entry name" value="DEAD"/>
    <property type="match status" value="1"/>
</dbReference>
<evidence type="ECO:0000256" key="4">
    <source>
        <dbReference type="ARBA" id="ARBA00022840"/>
    </source>
</evidence>
<dbReference type="SMART" id="SM00487">
    <property type="entry name" value="DEXDc"/>
    <property type="match status" value="1"/>
</dbReference>
<dbReference type="GO" id="GO:0004386">
    <property type="term" value="F:helicase activity"/>
    <property type="evidence" value="ECO:0007669"/>
    <property type="project" value="UniProtKB-KW"/>
</dbReference>
<comment type="similarity">
    <text evidence="5">Belongs to the helicase family. DinG subfamily.</text>
</comment>
<keyword evidence="3" id="KW-0378">Hydrolase</keyword>
<keyword evidence="2" id="KW-0547">Nucleotide-binding</keyword>
<dbReference type="PROSITE" id="PS51193">
    <property type="entry name" value="HELICASE_ATP_BIND_2"/>
    <property type="match status" value="1"/>
</dbReference>
<evidence type="ECO:0000256" key="2">
    <source>
        <dbReference type="ARBA" id="ARBA00022741"/>
    </source>
</evidence>
<evidence type="ECO:0000256" key="7">
    <source>
        <dbReference type="ARBA" id="ARBA00048954"/>
    </source>
</evidence>
<dbReference type="EC" id="5.6.2.3" evidence="6"/>
<proteinExistence type="inferred from homology"/>
<dbReference type="SUPFAM" id="SSF52540">
    <property type="entry name" value="P-loop containing nucleoside triphosphate hydrolases"/>
    <property type="match status" value="1"/>
</dbReference>
<dbReference type="RefSeq" id="WP_394845152.1">
    <property type="nucleotide sequence ID" value="NZ_CP089982.1"/>
</dbReference>
<comment type="cofactor">
    <cofactor evidence="1">
        <name>[4Fe-4S] cluster</name>
        <dbReference type="ChEBI" id="CHEBI:49883"/>
    </cofactor>
</comment>
<keyword evidence="4" id="KW-0067">ATP-binding</keyword>
<evidence type="ECO:0000256" key="1">
    <source>
        <dbReference type="ARBA" id="ARBA00001966"/>
    </source>
</evidence>
<dbReference type="EMBL" id="CP089982">
    <property type="protein sequence ID" value="WXA94543.1"/>
    <property type="molecule type" value="Genomic_DNA"/>
</dbReference>
<protein>
    <recommendedName>
        <fullName evidence="6">DNA 5'-3' helicase</fullName>
        <ecNumber evidence="6">5.6.2.3</ecNumber>
    </recommendedName>
</protein>
<dbReference type="PROSITE" id="PS51192">
    <property type="entry name" value="HELICASE_ATP_BIND_1"/>
    <property type="match status" value="1"/>
</dbReference>
<dbReference type="InterPro" id="IPR045028">
    <property type="entry name" value="DinG/Rad3-like"/>
</dbReference>
<evidence type="ECO:0000259" key="9">
    <source>
        <dbReference type="PROSITE" id="PS51193"/>
    </source>
</evidence>